<dbReference type="GO" id="GO:0015934">
    <property type="term" value="C:large ribosomal subunit"/>
    <property type="evidence" value="ECO:0007669"/>
    <property type="project" value="InterPro"/>
</dbReference>
<dbReference type="EMBL" id="SBJO01000578">
    <property type="protein sequence ID" value="KAF9760588.1"/>
    <property type="molecule type" value="Genomic_DNA"/>
</dbReference>
<dbReference type="InterPro" id="IPR016095">
    <property type="entry name" value="Ribosomal_uL1_3-a/b-sand"/>
</dbReference>
<dbReference type="Gene3D" id="3.40.50.790">
    <property type="match status" value="1"/>
</dbReference>
<dbReference type="OrthoDB" id="2449818at2759"/>
<dbReference type="AlphaFoldDB" id="A0A9P6KX30"/>
<organism evidence="4 5">
    <name type="scientific">Nosema granulosis</name>
    <dbReference type="NCBI Taxonomy" id="83296"/>
    <lineage>
        <taxon>Eukaryota</taxon>
        <taxon>Fungi</taxon>
        <taxon>Fungi incertae sedis</taxon>
        <taxon>Microsporidia</taxon>
        <taxon>Nosematidae</taxon>
        <taxon>Nosema</taxon>
    </lineage>
</organism>
<evidence type="ECO:0000256" key="3">
    <source>
        <dbReference type="ARBA" id="ARBA00023274"/>
    </source>
</evidence>
<proteinExistence type="inferred from homology"/>
<comment type="caution">
    <text evidence="4">The sequence shown here is derived from an EMBL/GenBank/DDBJ whole genome shotgun (WGS) entry which is preliminary data.</text>
</comment>
<keyword evidence="2 4" id="KW-0689">Ribosomal protein</keyword>
<accession>A0A9P6KX30</accession>
<gene>
    <name evidence="4" type="primary">RPL1</name>
    <name evidence="4" type="ORF">NGRA_3101</name>
</gene>
<dbReference type="InterPro" id="IPR028364">
    <property type="entry name" value="Ribosomal_uL1/biogenesis"/>
</dbReference>
<dbReference type="Pfam" id="PF00687">
    <property type="entry name" value="Ribosomal_L1"/>
    <property type="match status" value="1"/>
</dbReference>
<dbReference type="PIRSF" id="PIRSF002155">
    <property type="entry name" value="Ribosomal_L1"/>
    <property type="match status" value="1"/>
</dbReference>
<comment type="similarity">
    <text evidence="1">Belongs to the universal ribosomal protein uL1 family.</text>
</comment>
<evidence type="ECO:0000313" key="5">
    <source>
        <dbReference type="Proteomes" id="UP000740883"/>
    </source>
</evidence>
<dbReference type="Gene3D" id="3.30.190.20">
    <property type="match status" value="1"/>
</dbReference>
<keyword evidence="3" id="KW-0687">Ribonucleoprotein</keyword>
<protein>
    <submittedName>
        <fullName evidence="4">60S ribosomal protein L1</fullName>
    </submittedName>
</protein>
<dbReference type="SUPFAM" id="SSF56808">
    <property type="entry name" value="Ribosomal protein L1"/>
    <property type="match status" value="1"/>
</dbReference>
<evidence type="ECO:0000313" key="4">
    <source>
        <dbReference type="EMBL" id="KAF9760588.1"/>
    </source>
</evidence>
<dbReference type="GO" id="GO:0006412">
    <property type="term" value="P:translation"/>
    <property type="evidence" value="ECO:0007669"/>
    <property type="project" value="InterPro"/>
</dbReference>
<dbReference type="Proteomes" id="UP000740883">
    <property type="component" value="Unassembled WGS sequence"/>
</dbReference>
<dbReference type="InterPro" id="IPR023674">
    <property type="entry name" value="Ribosomal_uL1-like"/>
</dbReference>
<dbReference type="PANTHER" id="PTHR36427:SF3">
    <property type="entry name" value="LARGE RIBOSOMAL SUBUNIT PROTEIN UL1M"/>
    <property type="match status" value="1"/>
</dbReference>
<dbReference type="GO" id="GO:0003735">
    <property type="term" value="F:structural constituent of ribosome"/>
    <property type="evidence" value="ECO:0007669"/>
    <property type="project" value="InterPro"/>
</dbReference>
<dbReference type="PANTHER" id="PTHR36427">
    <property type="entry name" value="54S RIBOSOMAL PROTEIN L1, MITOCHONDRIAL"/>
    <property type="match status" value="1"/>
</dbReference>
<keyword evidence="5" id="KW-1185">Reference proteome</keyword>
<name>A0A9P6KX30_9MICR</name>
<evidence type="ECO:0000256" key="2">
    <source>
        <dbReference type="ARBA" id="ARBA00022980"/>
    </source>
</evidence>
<evidence type="ECO:0000256" key="1">
    <source>
        <dbReference type="ARBA" id="ARBA00010531"/>
    </source>
</evidence>
<dbReference type="GO" id="GO:0003723">
    <property type="term" value="F:RNA binding"/>
    <property type="evidence" value="ECO:0007669"/>
    <property type="project" value="InterPro"/>
</dbReference>
<sequence length="217" mass="25553">MSKINDKDEFLFLDRTRVESVLNEIKSENDEFTDTIQVQVNLKGLDPKRDNKITKDVTMPHKVRYMDKIIVIADKDTAERCEKNNIPFYTIDDLMQDKMIKERKNIFKINKHFILSKGYNKVYQLKNFLRAGKIPYQLKPDDKVEEVYKNATYMYKLRVKDMSVTSFPIGHTKMENDALYENLKHVFTVVVTALKKGEDNIKNVFLKGAQKTPKKIY</sequence>
<dbReference type="InterPro" id="IPR002143">
    <property type="entry name" value="Ribosomal_uL1"/>
</dbReference>
<reference evidence="4 5" key="1">
    <citation type="journal article" date="2020" name="Genome Biol. Evol.">
        <title>Comparative genomics of strictly vertically transmitted, feminizing microsporidia endosymbionts of amphipod crustaceans.</title>
        <authorList>
            <person name="Cormier A."/>
            <person name="Chebbi M.A."/>
            <person name="Giraud I."/>
            <person name="Wattier R."/>
            <person name="Teixeira M."/>
            <person name="Gilbert C."/>
            <person name="Rigaud T."/>
            <person name="Cordaux R."/>
        </authorList>
    </citation>
    <scope>NUCLEOTIDE SEQUENCE [LARGE SCALE GENOMIC DNA]</scope>
    <source>
        <strain evidence="4 5">Ou3-Ou53</strain>
    </source>
</reference>